<evidence type="ECO:0000313" key="2">
    <source>
        <dbReference type="EMBL" id="BEH91062.1"/>
    </source>
</evidence>
<sequence length="88" mass="10115">MISNHTMMLNEALEDKLNQNETVELILVDVFEALKTKGYNPINQVVGYLISGDPAYISSYQGARNKIQQIERDEILEVLLEKFVETRK</sequence>
<dbReference type="NCBIfam" id="NF003997">
    <property type="entry name" value="PRK05473.1"/>
    <property type="match status" value="1"/>
</dbReference>
<dbReference type="PANTHER" id="PTHR40067:SF1">
    <property type="entry name" value="UPF0297 PROTEIN YRZL"/>
    <property type="match status" value="1"/>
</dbReference>
<dbReference type="EMBL" id="AP028127">
    <property type="protein sequence ID" value="BEH91062.1"/>
    <property type="molecule type" value="Genomic_DNA"/>
</dbReference>
<evidence type="ECO:0000256" key="1">
    <source>
        <dbReference type="ARBA" id="ARBA00010888"/>
    </source>
</evidence>
<gene>
    <name evidence="2" type="primary">yrzL</name>
    <name evidence="2" type="ORF">T23_11640</name>
</gene>
<protein>
    <submittedName>
        <fullName evidence="2">UPF0297 protein YrzL</fullName>
    </submittedName>
</protein>
<keyword evidence="3" id="KW-1185">Reference proteome</keyword>
<evidence type="ECO:0000313" key="3">
    <source>
        <dbReference type="Proteomes" id="UP001432099"/>
    </source>
</evidence>
<comment type="similarity">
    <text evidence="1">Belongs to the UPF0297 family.</text>
</comment>
<dbReference type="Proteomes" id="UP001432099">
    <property type="component" value="Chromosome"/>
</dbReference>
<organism evidence="2 3">
    <name type="scientific">Turicibacter faecis</name>
    <dbReference type="NCBI Taxonomy" id="2963365"/>
    <lineage>
        <taxon>Bacteria</taxon>
        <taxon>Bacillati</taxon>
        <taxon>Bacillota</taxon>
        <taxon>Erysipelotrichia</taxon>
        <taxon>Erysipelotrichales</taxon>
        <taxon>Turicibacteraceae</taxon>
        <taxon>Turicibacter</taxon>
    </lineage>
</organism>
<dbReference type="PANTHER" id="PTHR40067">
    <property type="entry name" value="UPF0297 PROTEIN YRZL"/>
    <property type="match status" value="1"/>
</dbReference>
<name>A0ABM8IIJ9_9FIRM</name>
<accession>A0ABM8IIJ9</accession>
<reference evidence="2" key="1">
    <citation type="journal article" date="2024" name="Int. J. Syst. Evol. Microbiol.">
        <title>Turicibacter faecis sp. nov., isolated from faeces of heart failure mouse model.</title>
        <authorList>
            <person name="Imamura Y."/>
            <person name="Motooka D."/>
            <person name="Nakajima Y."/>
            <person name="Ito S."/>
            <person name="Kitakaze M."/>
            <person name="Iida T."/>
            <person name="Nakamura S."/>
        </authorList>
    </citation>
    <scope>NUCLEOTIDE SEQUENCE</scope>
    <source>
        <strain evidence="2">TC023</strain>
    </source>
</reference>
<dbReference type="InterPro" id="IPR009309">
    <property type="entry name" value="IreB"/>
</dbReference>
<proteinExistence type="inferred from homology"/>
<dbReference type="Pfam" id="PF06135">
    <property type="entry name" value="IreB"/>
    <property type="match status" value="1"/>
</dbReference>